<proteinExistence type="predicted"/>
<evidence type="ECO:0000313" key="2">
    <source>
        <dbReference type="EMBL" id="CDM95931.1"/>
    </source>
</evidence>
<evidence type="ECO:0000313" key="3">
    <source>
        <dbReference type="EMBL" id="CDM97388.1"/>
    </source>
</evidence>
<dbReference type="EMBL" id="FO818640">
    <property type="protein sequence ID" value="CDM97388.1"/>
    <property type="molecule type" value="Genomic_DNA"/>
</dbReference>
<accession>A0A9P1P041</accession>
<name>A0A9P1P041_9CYAN</name>
<dbReference type="EMBL" id="FO818640">
    <property type="protein sequence ID" value="CDM92494.1"/>
    <property type="molecule type" value="Genomic_DNA"/>
</dbReference>
<organism evidence="2 4">
    <name type="scientific">Limnospira indica PCC 8005</name>
    <dbReference type="NCBI Taxonomy" id="376219"/>
    <lineage>
        <taxon>Bacteria</taxon>
        <taxon>Bacillati</taxon>
        <taxon>Cyanobacteriota</taxon>
        <taxon>Cyanophyceae</taxon>
        <taxon>Oscillatoriophycideae</taxon>
        <taxon>Oscillatoriales</taxon>
        <taxon>Sirenicapillariaceae</taxon>
        <taxon>Limnospira</taxon>
    </lineage>
</organism>
<dbReference type="RefSeq" id="WP_006622134.1">
    <property type="nucleotide sequence ID" value="NZ_FO818640.1"/>
</dbReference>
<evidence type="ECO:0000313" key="1">
    <source>
        <dbReference type="EMBL" id="CDM92494.1"/>
    </source>
</evidence>
<protein>
    <submittedName>
        <fullName evidence="2">Uncharacterized protein</fullName>
    </submittedName>
</protein>
<dbReference type="Proteomes" id="UP000032946">
    <property type="component" value="Chromosome"/>
</dbReference>
<dbReference type="EMBL" id="FO818640">
    <property type="protein sequence ID" value="CDM95931.1"/>
    <property type="molecule type" value="Genomic_DNA"/>
</dbReference>
<keyword evidence="4" id="KW-1185">Reference proteome</keyword>
<dbReference type="AlphaFoldDB" id="A0A9P1P041"/>
<gene>
    <name evidence="2" type="primary">faxA8</name>
    <name evidence="1" type="ORF">ARTHRO_10167</name>
    <name evidence="2" type="ORF">ARTHRO_40337</name>
    <name evidence="3" type="ORF">ARTHRO_50358</name>
</gene>
<reference evidence="2 4" key="1">
    <citation type="submission" date="2014-02" db="EMBL/GenBank/DDBJ databases">
        <authorList>
            <person name="Genoscope - CEA"/>
        </authorList>
    </citation>
    <scope>NUCLEOTIDE SEQUENCE [LARGE SCALE GENOMIC DNA]</scope>
    <source>
        <strain evidence="2 4">PCC 8005</strain>
    </source>
</reference>
<sequence length="90" mass="10083">MNEEQARLMVIAELARDIYAQMMSRDIPYANQDTRVKLAEIAHNAAVDFMAVQEKWVSSQETVIQPASFMPDFSGNGYSSDIFMGGDFNA</sequence>
<evidence type="ECO:0000313" key="4">
    <source>
        <dbReference type="Proteomes" id="UP000032946"/>
    </source>
</evidence>